<keyword evidence="2" id="KW-1185">Reference proteome</keyword>
<dbReference type="EMBL" id="JACHFW010000026">
    <property type="protein sequence ID" value="MBB5266309.1"/>
    <property type="molecule type" value="Genomic_DNA"/>
</dbReference>
<dbReference type="RefSeq" id="WP_007048427.1">
    <property type="nucleotide sequence ID" value="NZ_JACHFW010000026.1"/>
</dbReference>
<gene>
    <name evidence="1" type="ORF">HNP82_003466</name>
</gene>
<evidence type="ECO:0000313" key="1">
    <source>
        <dbReference type="EMBL" id="MBB5266309.1"/>
    </source>
</evidence>
<comment type="caution">
    <text evidence="1">The sequence shown here is derived from an EMBL/GenBank/DDBJ whole genome shotgun (WGS) entry which is preliminary data.</text>
</comment>
<dbReference type="AlphaFoldDB" id="A0A7W8HD74"/>
<accession>A0A7W8HD74</accession>
<organism evidence="1 2">
    <name type="scientific">Catenibacillus scindens</name>
    <dbReference type="NCBI Taxonomy" id="673271"/>
    <lineage>
        <taxon>Bacteria</taxon>
        <taxon>Bacillati</taxon>
        <taxon>Bacillota</taxon>
        <taxon>Clostridia</taxon>
        <taxon>Lachnospirales</taxon>
        <taxon>Lachnospiraceae</taxon>
        <taxon>Catenibacillus</taxon>
    </lineage>
</organism>
<sequence length="108" mass="12025">MAGYCLKNGRIQEAWGEDAAGRELAAVFHLTADGEMKELHEFPALSEGEGALAYAGEFYIEPLEVQIEFLKAANAEKWLEALLLRHVDRVRQVSEELFVIAEIKSFGA</sequence>
<name>A0A7W8HD74_9FIRM</name>
<proteinExistence type="predicted"/>
<evidence type="ECO:0000313" key="2">
    <source>
        <dbReference type="Proteomes" id="UP000543642"/>
    </source>
</evidence>
<protein>
    <submittedName>
        <fullName evidence="1">Uncharacterized protein</fullName>
    </submittedName>
</protein>
<dbReference type="Proteomes" id="UP000543642">
    <property type="component" value="Unassembled WGS sequence"/>
</dbReference>
<reference evidence="1 2" key="1">
    <citation type="submission" date="2020-08" db="EMBL/GenBank/DDBJ databases">
        <title>Genomic Encyclopedia of Type Strains, Phase IV (KMG-IV): sequencing the most valuable type-strain genomes for metagenomic binning, comparative biology and taxonomic classification.</title>
        <authorList>
            <person name="Goeker M."/>
        </authorList>
    </citation>
    <scope>NUCLEOTIDE SEQUENCE [LARGE SCALE GENOMIC DNA]</scope>
    <source>
        <strain evidence="1 2">DSM 106146</strain>
    </source>
</reference>